<dbReference type="PRINTS" id="PR00700">
    <property type="entry name" value="PRTYPHPHTASE"/>
</dbReference>
<dbReference type="InterPro" id="IPR000242">
    <property type="entry name" value="PTP_cat"/>
</dbReference>
<dbReference type="PANTHER" id="PTHR45706">
    <property type="entry name" value="TYROSINE-PROTEIN PHOSPHATASE"/>
    <property type="match status" value="1"/>
</dbReference>
<dbReference type="CDD" id="cd14541">
    <property type="entry name" value="PTPc-N3_4"/>
    <property type="match status" value="1"/>
</dbReference>
<dbReference type="GO" id="GO:0004725">
    <property type="term" value="F:protein tyrosine phosphatase activity"/>
    <property type="evidence" value="ECO:0007669"/>
    <property type="project" value="InterPro"/>
</dbReference>
<dbReference type="InterPro" id="IPR016130">
    <property type="entry name" value="Tyr_Pase_AS"/>
</dbReference>
<evidence type="ECO:0000256" key="2">
    <source>
        <dbReference type="ARBA" id="ARBA00022490"/>
    </source>
</evidence>
<dbReference type="FunFam" id="3.90.190.10:FF:000023">
    <property type="entry name" value="Tyrosine-protein phosphatase non-receptor type"/>
    <property type="match status" value="1"/>
</dbReference>
<dbReference type="PROSITE" id="PS50055">
    <property type="entry name" value="TYR_PHOSPHATASE_PTP"/>
    <property type="match status" value="1"/>
</dbReference>
<reference evidence="6" key="1">
    <citation type="submission" date="2020-06" db="EMBL/GenBank/DDBJ databases">
        <title>Draft genome of Bugula neritina, a colonial animal packing powerful symbionts and potential medicines.</title>
        <authorList>
            <person name="Rayko M."/>
        </authorList>
    </citation>
    <scope>NUCLEOTIDE SEQUENCE [LARGE SCALE GENOMIC DNA]</scope>
    <source>
        <strain evidence="6">Kwan_BN1</strain>
    </source>
</reference>
<dbReference type="SUPFAM" id="SSF50156">
    <property type="entry name" value="PDZ domain-like"/>
    <property type="match status" value="1"/>
</dbReference>
<feature type="domain" description="PDZ" evidence="5">
    <location>
        <begin position="92"/>
        <end position="164"/>
    </location>
</feature>
<evidence type="ECO:0000256" key="1">
    <source>
        <dbReference type="ARBA" id="ARBA00004496"/>
    </source>
</evidence>
<proteinExistence type="predicted"/>
<dbReference type="CDD" id="cd06706">
    <property type="entry name" value="PDZ_PTPN3-4-like"/>
    <property type="match status" value="1"/>
</dbReference>
<protein>
    <submittedName>
        <fullName evidence="6">PTPN3</fullName>
    </submittedName>
</protein>
<keyword evidence="2" id="KW-0963">Cytoplasm</keyword>
<feature type="domain" description="Tyrosine-protein phosphatase" evidence="3">
    <location>
        <begin position="226"/>
        <end position="484"/>
    </location>
</feature>
<dbReference type="FunFam" id="2.30.42.10:FF:000045">
    <property type="entry name" value="Tyrosine-protein phosphatase non-receptor type"/>
    <property type="match status" value="1"/>
</dbReference>
<dbReference type="OrthoDB" id="5854685at2759"/>
<organism evidence="6 7">
    <name type="scientific">Bugula neritina</name>
    <name type="common">Brown bryozoan</name>
    <name type="synonym">Sertularia neritina</name>
    <dbReference type="NCBI Taxonomy" id="10212"/>
    <lineage>
        <taxon>Eukaryota</taxon>
        <taxon>Metazoa</taxon>
        <taxon>Spiralia</taxon>
        <taxon>Lophotrochozoa</taxon>
        <taxon>Bryozoa</taxon>
        <taxon>Gymnolaemata</taxon>
        <taxon>Cheilostomatida</taxon>
        <taxon>Flustrina</taxon>
        <taxon>Buguloidea</taxon>
        <taxon>Bugulidae</taxon>
        <taxon>Bugula</taxon>
    </lineage>
</organism>
<dbReference type="GO" id="GO:0005737">
    <property type="term" value="C:cytoplasm"/>
    <property type="evidence" value="ECO:0007669"/>
    <property type="project" value="UniProtKB-SubCell"/>
</dbReference>
<dbReference type="PROSITE" id="PS00383">
    <property type="entry name" value="TYR_PHOSPHATASE_1"/>
    <property type="match status" value="1"/>
</dbReference>
<dbReference type="InterPro" id="IPR029021">
    <property type="entry name" value="Prot-tyrosine_phosphatase-like"/>
</dbReference>
<dbReference type="Proteomes" id="UP000593567">
    <property type="component" value="Unassembled WGS sequence"/>
</dbReference>
<dbReference type="AlphaFoldDB" id="A0A7J7IV48"/>
<dbReference type="InterPro" id="IPR000387">
    <property type="entry name" value="Tyr_Pase_dom"/>
</dbReference>
<feature type="domain" description="Tyrosine specific protein phosphatases" evidence="4">
    <location>
        <begin position="401"/>
        <end position="475"/>
    </location>
</feature>
<evidence type="ECO:0000259" key="4">
    <source>
        <dbReference type="PROSITE" id="PS50056"/>
    </source>
</evidence>
<sequence>MEGVLPRSHTNLDSVGRNSAAMSVTNHMPTSASLPRSAVPGVGLVINGGSNPAPLTNGNNSTYKMLSKSSSAFEYSDIPHENGFLDNHSLTTIHLKPDEQGRFGFNVKGGVDQGMPIIVSRVAAGMPADSCIPRLNEGDQVLFINGRDVTQHKHEQVVMFIRAARETHSGELVLVVRPNVYVAEDYKEPEFHYVPETHSITAGVSGLDVVSESLLSLREGVESGAAVAQFEQLYRRKPGLTNQCAKVADNLCKNRYRDISPYDQTRVLLRNLPTGDYINANYINMEIPGSGIVNRYIAAQGPLPNTCADFWEMVWQQQITLVVMLTALVERGRIKCHQYWPHLYETTDFGTLQLTCLKEKETRSFAFREFTLVNMETSEERHIYQMQYIAWPDHGVPDDSSDFLDFVIRVRQKRVGMTEPTLVHCSAGIGRTGVLILMETAMCLIESNQPVYPLDIVRQMRDQRAMLIQTSGQYKFVCEAILRVYHEGFVKPLDDFRS</sequence>
<name>A0A7J7IV48_BUGNE</name>
<dbReference type="InterPro" id="IPR001478">
    <property type="entry name" value="PDZ"/>
</dbReference>
<dbReference type="PROSITE" id="PS50056">
    <property type="entry name" value="TYR_PHOSPHATASE_2"/>
    <property type="match status" value="1"/>
</dbReference>
<dbReference type="SUPFAM" id="SSF52799">
    <property type="entry name" value="(Phosphotyrosine protein) phosphatases II"/>
    <property type="match status" value="1"/>
</dbReference>
<evidence type="ECO:0000259" key="3">
    <source>
        <dbReference type="PROSITE" id="PS50055"/>
    </source>
</evidence>
<keyword evidence="7" id="KW-1185">Reference proteome</keyword>
<dbReference type="EMBL" id="VXIV02003360">
    <property type="protein sequence ID" value="KAF6017793.1"/>
    <property type="molecule type" value="Genomic_DNA"/>
</dbReference>
<dbReference type="PANTHER" id="PTHR45706:SF4">
    <property type="entry name" value="TYROSINE-PROTEIN PHOSPHATASE"/>
    <property type="match status" value="1"/>
</dbReference>
<comment type="subcellular location">
    <subcellularLocation>
        <location evidence="1">Cytoplasm</location>
    </subcellularLocation>
</comment>
<dbReference type="InterPro" id="IPR003595">
    <property type="entry name" value="Tyr_Pase_cat"/>
</dbReference>
<dbReference type="SMART" id="SM00228">
    <property type="entry name" value="PDZ"/>
    <property type="match status" value="1"/>
</dbReference>
<evidence type="ECO:0000313" key="7">
    <source>
        <dbReference type="Proteomes" id="UP000593567"/>
    </source>
</evidence>
<evidence type="ECO:0000259" key="5">
    <source>
        <dbReference type="PROSITE" id="PS50106"/>
    </source>
</evidence>
<dbReference type="Pfam" id="PF00102">
    <property type="entry name" value="Y_phosphatase"/>
    <property type="match status" value="1"/>
</dbReference>
<gene>
    <name evidence="6" type="ORF">EB796_023891</name>
</gene>
<evidence type="ECO:0000313" key="6">
    <source>
        <dbReference type="EMBL" id="KAF6017793.1"/>
    </source>
</evidence>
<dbReference type="InterPro" id="IPR036034">
    <property type="entry name" value="PDZ_sf"/>
</dbReference>
<dbReference type="SMART" id="SM00404">
    <property type="entry name" value="PTPc_motif"/>
    <property type="match status" value="1"/>
</dbReference>
<accession>A0A7J7IV48</accession>
<dbReference type="SMART" id="SM00194">
    <property type="entry name" value="PTPc"/>
    <property type="match status" value="1"/>
</dbReference>
<dbReference type="Gene3D" id="3.90.190.10">
    <property type="entry name" value="Protein tyrosine phosphatase superfamily"/>
    <property type="match status" value="1"/>
</dbReference>
<dbReference type="PROSITE" id="PS50106">
    <property type="entry name" value="PDZ"/>
    <property type="match status" value="1"/>
</dbReference>
<comment type="caution">
    <text evidence="6">The sequence shown here is derived from an EMBL/GenBank/DDBJ whole genome shotgun (WGS) entry which is preliminary data.</text>
</comment>
<dbReference type="Gene3D" id="2.30.42.10">
    <property type="match status" value="1"/>
</dbReference>
<dbReference type="Pfam" id="PF00595">
    <property type="entry name" value="PDZ"/>
    <property type="match status" value="1"/>
</dbReference>